<feature type="non-terminal residue" evidence="1">
    <location>
        <position position="58"/>
    </location>
</feature>
<dbReference type="EMBL" id="CAJOAZ010023844">
    <property type="protein sequence ID" value="CAF4379113.1"/>
    <property type="molecule type" value="Genomic_DNA"/>
</dbReference>
<sequence length="58" mass="6345">MTFAPTSPLTIDGLPKFLSMGYHRLLDRATYTFAELGLADRLANALPNQGLTAHDLIN</sequence>
<dbReference type="Proteomes" id="UP000663844">
    <property type="component" value="Unassembled WGS sequence"/>
</dbReference>
<proteinExistence type="predicted"/>
<accession>A0A820MWJ5</accession>
<gene>
    <name evidence="1" type="ORF">OXD698_LOCUS50271</name>
</gene>
<organism evidence="1 2">
    <name type="scientific">Adineta steineri</name>
    <dbReference type="NCBI Taxonomy" id="433720"/>
    <lineage>
        <taxon>Eukaryota</taxon>
        <taxon>Metazoa</taxon>
        <taxon>Spiralia</taxon>
        <taxon>Gnathifera</taxon>
        <taxon>Rotifera</taxon>
        <taxon>Eurotatoria</taxon>
        <taxon>Bdelloidea</taxon>
        <taxon>Adinetida</taxon>
        <taxon>Adinetidae</taxon>
        <taxon>Adineta</taxon>
    </lineage>
</organism>
<name>A0A820MWJ5_9BILA</name>
<dbReference type="AlphaFoldDB" id="A0A820MWJ5"/>
<evidence type="ECO:0000313" key="1">
    <source>
        <dbReference type="EMBL" id="CAF4379113.1"/>
    </source>
</evidence>
<reference evidence="1" key="1">
    <citation type="submission" date="2021-02" db="EMBL/GenBank/DDBJ databases">
        <authorList>
            <person name="Nowell W R."/>
        </authorList>
    </citation>
    <scope>NUCLEOTIDE SEQUENCE</scope>
</reference>
<protein>
    <submittedName>
        <fullName evidence="1">Uncharacterized protein</fullName>
    </submittedName>
</protein>
<evidence type="ECO:0000313" key="2">
    <source>
        <dbReference type="Proteomes" id="UP000663844"/>
    </source>
</evidence>
<comment type="caution">
    <text evidence="1">The sequence shown here is derived from an EMBL/GenBank/DDBJ whole genome shotgun (WGS) entry which is preliminary data.</text>
</comment>